<dbReference type="InterPro" id="IPR039430">
    <property type="entry name" value="Thymidylate_kin-like_dom"/>
</dbReference>
<dbReference type="GO" id="GO:0006233">
    <property type="term" value="P:dTDP biosynthetic process"/>
    <property type="evidence" value="ECO:0007669"/>
    <property type="project" value="InterPro"/>
</dbReference>
<gene>
    <name evidence="8 10" type="primary">tmk</name>
    <name evidence="10" type="ORF">DCE01_04745</name>
</gene>
<dbReference type="Pfam" id="PF03266">
    <property type="entry name" value="NTPase_1"/>
    <property type="match status" value="1"/>
</dbReference>
<feature type="domain" description="Thymidylate kinase-like" evidence="9">
    <location>
        <begin position="198"/>
        <end position="375"/>
    </location>
</feature>
<dbReference type="Proteomes" id="UP000257240">
    <property type="component" value="Unassembled WGS sequence"/>
</dbReference>
<evidence type="ECO:0000256" key="4">
    <source>
        <dbReference type="ARBA" id="ARBA00022741"/>
    </source>
</evidence>
<evidence type="ECO:0000259" key="9">
    <source>
        <dbReference type="Pfam" id="PF02223"/>
    </source>
</evidence>
<dbReference type="EC" id="2.7.4.9" evidence="8"/>
<dbReference type="InterPro" id="IPR018094">
    <property type="entry name" value="Thymidylate_kinase"/>
</dbReference>
<dbReference type="InterPro" id="IPR004948">
    <property type="entry name" value="Nuc-triphosphatase_THEP1"/>
</dbReference>
<organism evidence="10 11">
    <name type="scientific">Thermodesulfobacterium commune</name>
    <dbReference type="NCBI Taxonomy" id="1741"/>
    <lineage>
        <taxon>Bacteria</taxon>
        <taxon>Pseudomonadati</taxon>
        <taxon>Thermodesulfobacteriota</taxon>
        <taxon>Thermodesulfobacteria</taxon>
        <taxon>Thermodesulfobacteriales</taxon>
        <taxon>Thermodesulfobacteriaceae</taxon>
        <taxon>Thermodesulfobacterium</taxon>
    </lineage>
</organism>
<dbReference type="CDD" id="cd01672">
    <property type="entry name" value="TMPK"/>
    <property type="match status" value="1"/>
</dbReference>
<proteinExistence type="inferred from homology"/>
<dbReference type="Pfam" id="PF02223">
    <property type="entry name" value="Thymidylate_kin"/>
    <property type="match status" value="1"/>
</dbReference>
<feature type="binding site" evidence="8">
    <location>
        <begin position="200"/>
        <end position="207"/>
    </location>
    <ligand>
        <name>ATP</name>
        <dbReference type="ChEBI" id="CHEBI:30616"/>
    </ligand>
</feature>
<dbReference type="AlphaFoldDB" id="A0A101FJ90"/>
<keyword evidence="3 8" id="KW-0545">Nucleotide biosynthesis</keyword>
<dbReference type="Gene3D" id="3.40.50.300">
    <property type="entry name" value="P-loop containing nucleotide triphosphate hydrolases"/>
    <property type="match status" value="2"/>
</dbReference>
<dbReference type="GO" id="GO:0006227">
    <property type="term" value="P:dUDP biosynthetic process"/>
    <property type="evidence" value="ECO:0007669"/>
    <property type="project" value="TreeGrafter"/>
</dbReference>
<name>A0A101FJ90_9BACT</name>
<dbReference type="InterPro" id="IPR027417">
    <property type="entry name" value="P-loop_NTPase"/>
</dbReference>
<dbReference type="NCBIfam" id="TIGR00041">
    <property type="entry name" value="DTMP_kinase"/>
    <property type="match status" value="1"/>
</dbReference>
<comment type="caution">
    <text evidence="10">The sequence shown here is derived from an EMBL/GenBank/DDBJ whole genome shotgun (WGS) entry which is preliminary data.</text>
</comment>
<reference evidence="10 11" key="1">
    <citation type="journal article" date="2018" name="Nat. Biotechnol.">
        <title>A standardized bacterial taxonomy based on genome phylogeny substantially revises the tree of life.</title>
        <authorList>
            <person name="Parks D.H."/>
            <person name="Chuvochina M."/>
            <person name="Waite D.W."/>
            <person name="Rinke C."/>
            <person name="Skarshewski A."/>
            <person name="Chaumeil P.A."/>
            <person name="Hugenholtz P."/>
        </authorList>
    </citation>
    <scope>NUCLEOTIDE SEQUENCE [LARGE SCALE GENOMIC DNA]</scope>
    <source>
        <strain evidence="10">UBA12529</strain>
    </source>
</reference>
<keyword evidence="2 8" id="KW-0808">Transferase</keyword>
<dbReference type="SUPFAM" id="SSF52540">
    <property type="entry name" value="P-loop containing nucleoside triphosphate hydrolases"/>
    <property type="match status" value="2"/>
</dbReference>
<accession>A0A101FJ90</accession>
<dbReference type="GO" id="GO:0005524">
    <property type="term" value="F:ATP binding"/>
    <property type="evidence" value="ECO:0007669"/>
    <property type="project" value="UniProtKB-UniRule"/>
</dbReference>
<dbReference type="PANTHER" id="PTHR10344">
    <property type="entry name" value="THYMIDYLATE KINASE"/>
    <property type="match status" value="1"/>
</dbReference>
<dbReference type="HAMAP" id="MF_00165">
    <property type="entry name" value="Thymidylate_kinase"/>
    <property type="match status" value="1"/>
</dbReference>
<dbReference type="GO" id="GO:0006235">
    <property type="term" value="P:dTTP biosynthetic process"/>
    <property type="evidence" value="ECO:0007669"/>
    <property type="project" value="UniProtKB-UniRule"/>
</dbReference>
<comment type="function">
    <text evidence="8">Phosphorylation of dTMP to form dTDP in both de novo and salvage pathways of dTTP synthesis.</text>
</comment>
<protein>
    <recommendedName>
        <fullName evidence="8">Thymidylate kinase</fullName>
        <ecNumber evidence="8">2.7.4.9</ecNumber>
    </recommendedName>
    <alternativeName>
        <fullName evidence="8">dTMP kinase</fullName>
    </alternativeName>
</protein>
<sequence>MFLQGPRSKLFVTGDPGVGKTTLVEKLTKYLSKINLPFKIRGFFTKEIRENSKRKGFKIIDPFLSKEFLLAKRKDLVNPSESINTYHTVGKYAVFLEGLETLLEEYKKDLIDGAQVFWVIDEVGKMEALSKSFCHFIEKLLGSSCFLLATVGKGETPFLKKVFSFEPALRCEVTTENRDFLEERLKIEFKRKGKLIVFEGIDGAGKTTVSKLLVKALEDQGVSVFWGCEPTSQGPYGKVLREKLQQREAHPLEIKQLFLKDREWNVKNFILPKLKEGAWIVLDRYYLSTLSYQGAQGFDLKSLFIKNETIAPLPDLVVYLDLTIDEALKRLNSTRDNLTFFEKTEFLTKVRENYLKILPWFNHVKLDATKPLEENLNYLIETLHRKFKSSLS</sequence>
<comment type="similarity">
    <text evidence="1 8">Belongs to the thymidylate kinase family.</text>
</comment>
<evidence type="ECO:0000256" key="8">
    <source>
        <dbReference type="HAMAP-Rule" id="MF_00165"/>
    </source>
</evidence>
<dbReference type="EMBL" id="DLVE01000062">
    <property type="protein sequence ID" value="HAA84073.1"/>
    <property type="molecule type" value="Genomic_DNA"/>
</dbReference>
<evidence type="ECO:0000256" key="1">
    <source>
        <dbReference type="ARBA" id="ARBA00009776"/>
    </source>
</evidence>
<comment type="catalytic activity">
    <reaction evidence="7 8">
        <text>dTMP + ATP = dTDP + ADP</text>
        <dbReference type="Rhea" id="RHEA:13517"/>
        <dbReference type="ChEBI" id="CHEBI:30616"/>
        <dbReference type="ChEBI" id="CHEBI:58369"/>
        <dbReference type="ChEBI" id="CHEBI:63528"/>
        <dbReference type="ChEBI" id="CHEBI:456216"/>
        <dbReference type="EC" id="2.7.4.9"/>
    </reaction>
</comment>
<evidence type="ECO:0000256" key="3">
    <source>
        <dbReference type="ARBA" id="ARBA00022727"/>
    </source>
</evidence>
<dbReference type="GO" id="GO:0005737">
    <property type="term" value="C:cytoplasm"/>
    <property type="evidence" value="ECO:0007669"/>
    <property type="project" value="TreeGrafter"/>
</dbReference>
<evidence type="ECO:0000256" key="7">
    <source>
        <dbReference type="ARBA" id="ARBA00048743"/>
    </source>
</evidence>
<evidence type="ECO:0000256" key="2">
    <source>
        <dbReference type="ARBA" id="ARBA00022679"/>
    </source>
</evidence>
<keyword evidence="4 8" id="KW-0547">Nucleotide-binding</keyword>
<dbReference type="PANTHER" id="PTHR10344:SF4">
    <property type="entry name" value="UMP-CMP KINASE 2, MITOCHONDRIAL"/>
    <property type="match status" value="1"/>
</dbReference>
<dbReference type="GO" id="GO:0017111">
    <property type="term" value="F:ribonucleoside triphosphate phosphatase activity"/>
    <property type="evidence" value="ECO:0007669"/>
    <property type="project" value="InterPro"/>
</dbReference>
<evidence type="ECO:0000313" key="10">
    <source>
        <dbReference type="EMBL" id="HAA84073.1"/>
    </source>
</evidence>
<dbReference type="RefSeq" id="WP_051754619.1">
    <property type="nucleotide sequence ID" value="NZ_DAINLL010000010.1"/>
</dbReference>
<evidence type="ECO:0000313" key="11">
    <source>
        <dbReference type="Proteomes" id="UP000257240"/>
    </source>
</evidence>
<dbReference type="GO" id="GO:0004798">
    <property type="term" value="F:dTMP kinase activity"/>
    <property type="evidence" value="ECO:0007669"/>
    <property type="project" value="UniProtKB-UniRule"/>
</dbReference>
<keyword evidence="6 8" id="KW-0067">ATP-binding</keyword>
<evidence type="ECO:0000256" key="5">
    <source>
        <dbReference type="ARBA" id="ARBA00022777"/>
    </source>
</evidence>
<evidence type="ECO:0000256" key="6">
    <source>
        <dbReference type="ARBA" id="ARBA00022840"/>
    </source>
</evidence>
<keyword evidence="5 8" id="KW-0418">Kinase</keyword>